<feature type="domain" description="SH3" evidence="5">
    <location>
        <begin position="620"/>
        <end position="680"/>
    </location>
</feature>
<dbReference type="InterPro" id="IPR013761">
    <property type="entry name" value="SAM/pointed_sf"/>
</dbReference>
<dbReference type="Pfam" id="PF00788">
    <property type="entry name" value="RA"/>
    <property type="match status" value="1"/>
</dbReference>
<dbReference type="EMBL" id="CM032184">
    <property type="protein sequence ID" value="KAG7093747.1"/>
    <property type="molecule type" value="Genomic_DNA"/>
</dbReference>
<dbReference type="GO" id="GO:0007165">
    <property type="term" value="P:signal transduction"/>
    <property type="evidence" value="ECO:0007669"/>
    <property type="project" value="InterPro"/>
</dbReference>
<feature type="domain" description="Ras-associating" evidence="7">
    <location>
        <begin position="252"/>
        <end position="329"/>
    </location>
</feature>
<feature type="coiled-coil region" evidence="3">
    <location>
        <begin position="102"/>
        <end position="136"/>
    </location>
</feature>
<evidence type="ECO:0000313" key="8">
    <source>
        <dbReference type="EMBL" id="KAG7093747.1"/>
    </source>
</evidence>
<dbReference type="KEGG" id="more:E1B28_007398"/>
<dbReference type="PROSITE" id="PS50105">
    <property type="entry name" value="SAM_DOMAIN"/>
    <property type="match status" value="1"/>
</dbReference>
<gene>
    <name evidence="8" type="ORF">E1B28_007398</name>
</gene>
<feature type="domain" description="SH3" evidence="5">
    <location>
        <begin position="499"/>
        <end position="568"/>
    </location>
</feature>
<dbReference type="CDD" id="cd01786">
    <property type="entry name" value="RA_STE50"/>
    <property type="match status" value="1"/>
</dbReference>
<dbReference type="RefSeq" id="XP_043010217.1">
    <property type="nucleotide sequence ID" value="XM_043152131.1"/>
</dbReference>
<dbReference type="SMART" id="SM00454">
    <property type="entry name" value="SAM"/>
    <property type="match status" value="1"/>
</dbReference>
<feature type="compositionally biased region" description="Polar residues" evidence="4">
    <location>
        <begin position="197"/>
        <end position="210"/>
    </location>
</feature>
<proteinExistence type="predicted"/>
<organism evidence="8 9">
    <name type="scientific">Marasmius oreades</name>
    <name type="common">fairy-ring Marasmius</name>
    <dbReference type="NCBI Taxonomy" id="181124"/>
    <lineage>
        <taxon>Eukaryota</taxon>
        <taxon>Fungi</taxon>
        <taxon>Dikarya</taxon>
        <taxon>Basidiomycota</taxon>
        <taxon>Agaricomycotina</taxon>
        <taxon>Agaricomycetes</taxon>
        <taxon>Agaricomycetidae</taxon>
        <taxon>Agaricales</taxon>
        <taxon>Marasmiineae</taxon>
        <taxon>Marasmiaceae</taxon>
        <taxon>Marasmius</taxon>
    </lineage>
</organism>
<evidence type="ECO:0000259" key="5">
    <source>
        <dbReference type="PROSITE" id="PS50002"/>
    </source>
</evidence>
<feature type="compositionally biased region" description="Pro residues" evidence="4">
    <location>
        <begin position="176"/>
        <end position="186"/>
    </location>
</feature>
<feature type="compositionally biased region" description="Polar residues" evidence="4">
    <location>
        <begin position="426"/>
        <end position="437"/>
    </location>
</feature>
<feature type="domain" description="SAM" evidence="6">
    <location>
        <begin position="14"/>
        <end position="77"/>
    </location>
</feature>
<feature type="region of interest" description="Disordered" evidence="4">
    <location>
        <begin position="145"/>
        <end position="251"/>
    </location>
</feature>
<sequence>MDHAATPERSLVDWDEDEVQNWLATLGFPQYETNIKEHRISGDILCMMDQETLKGVGVATVGQRLSILKAVYNLKVAYNIPIEPDSYVPPSEAQDRVEDLTLEKLNNMLNDQAQRLRVLEEENRNLNTILQSFLDDYNTLRASLTHNGTDETSPPLRRQPSFKWAQYVKPTKSPTKPEPTESPHPSPQQLEHDTPYTRGTPQSQITSTPAPATEKTPRLYPAPSTSATDSPNLSSALSPPKPPRQDGTDNLKSFKVSLEDPTYKVLPAALKKYRINNDNWENYAMFICYGSPGNRIERCLSYDEKPLILFQKLKDAKKNPVFMLKHIKDIRSPIVVAQQKHAARKAGSTISNNGDTTSGPGTATALLVEKGMGTPTPGHTKNAPSRTIIRPPKLEVHDLSNNANVPSGLMSGVNPQPGWPEAPGISSPSTEHQSQLGVSGGALPSSSPIPPSQTPSSLATSNSHHVSTPSTSASSSTAISNSSILVSNNTRELPSTSPGTISYAIAIYPYMAEQTDEFDVVVGDTFIILSRARGWWVVQGDPKGTGVVEADVSKQGWVPAGCLLETNQPIASAIRQAREKKGMGDDADGETATGDREADAEQPIASSSSKTPILPLSIISTSFPGIALMDYKKKGEEELDLAKDDSLRVFKRYNHWSYAVKEDGGDRGWVPSWFIGKVANPNSNNQPTPPTPSVPSQSQQHNASGQNNGGGADESPWNGNQAQVSPMSSAFPTR</sequence>
<name>A0A9P7S1S1_9AGAR</name>
<dbReference type="OrthoDB" id="8883818at2759"/>
<dbReference type="Pfam" id="PF00018">
    <property type="entry name" value="SH3_1"/>
    <property type="match status" value="2"/>
</dbReference>
<dbReference type="InterPro" id="IPR029071">
    <property type="entry name" value="Ubiquitin-like_domsf"/>
</dbReference>
<dbReference type="SUPFAM" id="SSF54236">
    <property type="entry name" value="Ubiquitin-like"/>
    <property type="match status" value="1"/>
</dbReference>
<dbReference type="Gene3D" id="2.30.30.40">
    <property type="entry name" value="SH3 Domains"/>
    <property type="match status" value="2"/>
</dbReference>
<dbReference type="InterPro" id="IPR001452">
    <property type="entry name" value="SH3_domain"/>
</dbReference>
<dbReference type="PROSITE" id="PS50002">
    <property type="entry name" value="SH3"/>
    <property type="match status" value="2"/>
</dbReference>
<dbReference type="Gene3D" id="3.10.20.90">
    <property type="entry name" value="Phosphatidylinositol 3-kinase Catalytic Subunit, Chain A, domain 1"/>
    <property type="match status" value="1"/>
</dbReference>
<dbReference type="Proteomes" id="UP001049176">
    <property type="component" value="Chromosome 4"/>
</dbReference>
<dbReference type="InterPro" id="IPR036028">
    <property type="entry name" value="SH3-like_dom_sf"/>
</dbReference>
<evidence type="ECO:0000313" key="9">
    <source>
        <dbReference type="Proteomes" id="UP001049176"/>
    </source>
</evidence>
<evidence type="ECO:0000259" key="6">
    <source>
        <dbReference type="PROSITE" id="PS50105"/>
    </source>
</evidence>
<keyword evidence="1 2" id="KW-0728">SH3 domain</keyword>
<accession>A0A9P7S1S1</accession>
<dbReference type="InterPro" id="IPR051569">
    <property type="entry name" value="SHANK"/>
</dbReference>
<dbReference type="AlphaFoldDB" id="A0A9P7S1S1"/>
<feature type="compositionally biased region" description="Polar residues" evidence="4">
    <location>
        <begin position="717"/>
        <end position="734"/>
    </location>
</feature>
<dbReference type="Gene3D" id="1.10.150.50">
    <property type="entry name" value="Transcription Factor, Ets-1"/>
    <property type="match status" value="1"/>
</dbReference>
<evidence type="ECO:0000256" key="2">
    <source>
        <dbReference type="PROSITE-ProRule" id="PRU00192"/>
    </source>
</evidence>
<feature type="region of interest" description="Disordered" evidence="4">
    <location>
        <begin position="680"/>
        <end position="734"/>
    </location>
</feature>
<evidence type="ECO:0000256" key="4">
    <source>
        <dbReference type="SAM" id="MobiDB-lite"/>
    </source>
</evidence>
<evidence type="ECO:0000256" key="1">
    <source>
        <dbReference type="ARBA" id="ARBA00022443"/>
    </source>
</evidence>
<evidence type="ECO:0000259" key="7">
    <source>
        <dbReference type="PROSITE" id="PS50200"/>
    </source>
</evidence>
<feature type="region of interest" description="Disordered" evidence="4">
    <location>
        <begin position="369"/>
        <end position="478"/>
    </location>
</feature>
<dbReference type="GeneID" id="66076474"/>
<dbReference type="SUPFAM" id="SSF50044">
    <property type="entry name" value="SH3-domain"/>
    <property type="match status" value="2"/>
</dbReference>
<dbReference type="SMART" id="SM00326">
    <property type="entry name" value="SH3"/>
    <property type="match status" value="2"/>
</dbReference>
<keyword evidence="9" id="KW-1185">Reference proteome</keyword>
<dbReference type="Pfam" id="PF00536">
    <property type="entry name" value="SAM_1"/>
    <property type="match status" value="1"/>
</dbReference>
<feature type="compositionally biased region" description="Polar residues" evidence="4">
    <location>
        <begin position="223"/>
        <end position="237"/>
    </location>
</feature>
<dbReference type="SMART" id="SM00314">
    <property type="entry name" value="RA"/>
    <property type="match status" value="1"/>
</dbReference>
<dbReference type="InterPro" id="IPR001660">
    <property type="entry name" value="SAM"/>
</dbReference>
<reference evidence="8" key="1">
    <citation type="journal article" date="2021" name="Genome Biol. Evol.">
        <title>The assembled and annotated genome of the fairy-ring fungus Marasmius oreades.</title>
        <authorList>
            <person name="Hiltunen M."/>
            <person name="Ament-Velasquez S.L."/>
            <person name="Johannesson H."/>
        </authorList>
    </citation>
    <scope>NUCLEOTIDE SEQUENCE</scope>
    <source>
        <strain evidence="8">03SP1</strain>
    </source>
</reference>
<comment type="caution">
    <text evidence="8">The sequence shown here is derived from an EMBL/GenBank/DDBJ whole genome shotgun (WGS) entry which is preliminary data.</text>
</comment>
<dbReference type="CDD" id="cd00174">
    <property type="entry name" value="SH3"/>
    <property type="match status" value="2"/>
</dbReference>
<dbReference type="PANTHER" id="PTHR24135">
    <property type="entry name" value="SH3 AND MULTIPLE ANKYRIN REPEAT DOMAINS PROTEIN"/>
    <property type="match status" value="1"/>
</dbReference>
<dbReference type="PANTHER" id="PTHR24135:SF28">
    <property type="entry name" value="LD13733P"/>
    <property type="match status" value="1"/>
</dbReference>
<feature type="region of interest" description="Disordered" evidence="4">
    <location>
        <begin position="577"/>
        <end position="609"/>
    </location>
</feature>
<dbReference type="InterPro" id="IPR000159">
    <property type="entry name" value="RA_dom"/>
</dbReference>
<protein>
    <submittedName>
        <fullName evidence="8">Uncharacterized protein</fullName>
    </submittedName>
</protein>
<feature type="compositionally biased region" description="Low complexity" evidence="4">
    <location>
        <begin position="463"/>
        <end position="478"/>
    </location>
</feature>
<keyword evidence="3" id="KW-0175">Coiled coil</keyword>
<evidence type="ECO:0000256" key="3">
    <source>
        <dbReference type="SAM" id="Coils"/>
    </source>
</evidence>
<dbReference type="PROSITE" id="PS50200">
    <property type="entry name" value="RA"/>
    <property type="match status" value="1"/>
</dbReference>
<dbReference type="SUPFAM" id="SSF47769">
    <property type="entry name" value="SAM/Pointed domain"/>
    <property type="match status" value="1"/>
</dbReference>